<dbReference type="EMBL" id="JAUSUZ010000001">
    <property type="protein sequence ID" value="MDQ0369405.1"/>
    <property type="molecule type" value="Genomic_DNA"/>
</dbReference>
<comment type="caution">
    <text evidence="2">The sequence shown here is derived from an EMBL/GenBank/DDBJ whole genome shotgun (WGS) entry which is preliminary data.</text>
</comment>
<protein>
    <submittedName>
        <fullName evidence="2">SAM-dependent methyltransferase</fullName>
    </submittedName>
</protein>
<dbReference type="Gene3D" id="3.40.50.150">
    <property type="entry name" value="Vaccinia Virus protein VP39"/>
    <property type="match status" value="1"/>
</dbReference>
<dbReference type="InterPro" id="IPR025714">
    <property type="entry name" value="Methyltranfer_dom"/>
</dbReference>
<gene>
    <name evidence="2" type="ORF">J2S42_006074</name>
</gene>
<evidence type="ECO:0000313" key="2">
    <source>
        <dbReference type="EMBL" id="MDQ0369405.1"/>
    </source>
</evidence>
<keyword evidence="3" id="KW-1185">Reference proteome</keyword>
<dbReference type="GO" id="GO:0032259">
    <property type="term" value="P:methylation"/>
    <property type="evidence" value="ECO:0007669"/>
    <property type="project" value="UniProtKB-KW"/>
</dbReference>
<evidence type="ECO:0000259" key="1">
    <source>
        <dbReference type="Pfam" id="PF13847"/>
    </source>
</evidence>
<dbReference type="AlphaFoldDB" id="A0AAE4AZR1"/>
<keyword evidence="2" id="KW-0489">Methyltransferase</keyword>
<organism evidence="2 3">
    <name type="scientific">Catenuloplanes indicus</name>
    <dbReference type="NCBI Taxonomy" id="137267"/>
    <lineage>
        <taxon>Bacteria</taxon>
        <taxon>Bacillati</taxon>
        <taxon>Actinomycetota</taxon>
        <taxon>Actinomycetes</taxon>
        <taxon>Micromonosporales</taxon>
        <taxon>Micromonosporaceae</taxon>
        <taxon>Catenuloplanes</taxon>
    </lineage>
</organism>
<keyword evidence="2" id="KW-0808">Transferase</keyword>
<dbReference type="CDD" id="cd02440">
    <property type="entry name" value="AdoMet_MTases"/>
    <property type="match status" value="1"/>
</dbReference>
<dbReference type="Pfam" id="PF13847">
    <property type="entry name" value="Methyltransf_31"/>
    <property type="match status" value="1"/>
</dbReference>
<accession>A0AAE4AZR1</accession>
<evidence type="ECO:0000313" key="3">
    <source>
        <dbReference type="Proteomes" id="UP001240236"/>
    </source>
</evidence>
<name>A0AAE4AZR1_9ACTN</name>
<dbReference type="SUPFAM" id="SSF53335">
    <property type="entry name" value="S-adenosyl-L-methionine-dependent methyltransferases"/>
    <property type="match status" value="1"/>
</dbReference>
<dbReference type="GO" id="GO:0008168">
    <property type="term" value="F:methyltransferase activity"/>
    <property type="evidence" value="ECO:0007669"/>
    <property type="project" value="UniProtKB-KW"/>
</dbReference>
<dbReference type="PANTHER" id="PTHR43464">
    <property type="entry name" value="METHYLTRANSFERASE"/>
    <property type="match status" value="1"/>
</dbReference>
<dbReference type="PANTHER" id="PTHR43464:SF3">
    <property type="entry name" value="SAM-DEPENDENT METHYLTRANSFERASE"/>
    <property type="match status" value="1"/>
</dbReference>
<dbReference type="Proteomes" id="UP001240236">
    <property type="component" value="Unassembled WGS sequence"/>
</dbReference>
<proteinExistence type="predicted"/>
<dbReference type="InterPro" id="IPR029063">
    <property type="entry name" value="SAM-dependent_MTases_sf"/>
</dbReference>
<sequence>MDLPRHFVIRESSHRVLNPIEPAQLATLGAALRLPVGGTVLDLACGKGELLCTWARDHGITGTGVDIGTAFLADARERAAGLGVADRVAFVHGDAGEYVAAELVDVVACIGATWIGGGTPGTVRLMERSRKPSGMLLVGDVFWRVDPPREAVDALFGDLRGVDCLPLPESVERFHALGYDVVEFVAADERGWDRYVAAGWLSMRRWLDANPDDELAPEIRAELTRSQLHHVRWQRPYLGWGTFALMRR</sequence>
<reference evidence="2 3" key="1">
    <citation type="submission" date="2023-07" db="EMBL/GenBank/DDBJ databases">
        <title>Sequencing the genomes of 1000 actinobacteria strains.</title>
        <authorList>
            <person name="Klenk H.-P."/>
        </authorList>
    </citation>
    <scope>NUCLEOTIDE SEQUENCE [LARGE SCALE GENOMIC DNA]</scope>
    <source>
        <strain evidence="2 3">DSM 44709</strain>
    </source>
</reference>
<feature type="domain" description="Methyltransferase" evidence="1">
    <location>
        <begin position="37"/>
        <end position="141"/>
    </location>
</feature>